<keyword evidence="6" id="KW-0347">Helicase</keyword>
<comment type="caution">
    <text evidence="6">The sequence shown here is derived from an EMBL/GenBank/DDBJ whole genome shotgun (WGS) entry which is preliminary data.</text>
</comment>
<dbReference type="PANTHER" id="PTHR47957">
    <property type="entry name" value="ATP-DEPENDENT HELICASE HRQ1"/>
    <property type="match status" value="1"/>
</dbReference>
<name>A0ABS2DUA7_9BURK</name>
<dbReference type="InterPro" id="IPR011545">
    <property type="entry name" value="DEAD/DEAH_box_helicase_dom"/>
</dbReference>
<keyword evidence="3" id="KW-0175">Coiled coil</keyword>
<dbReference type="Gene3D" id="3.40.50.300">
    <property type="entry name" value="P-loop containing nucleotide triphosphate hydrolases"/>
    <property type="match status" value="2"/>
</dbReference>
<feature type="coiled-coil region" evidence="3">
    <location>
        <begin position="1300"/>
        <end position="1364"/>
    </location>
</feature>
<keyword evidence="2" id="KW-0067">ATP-binding</keyword>
<dbReference type="InterPro" id="IPR014001">
    <property type="entry name" value="Helicase_ATP-bd"/>
</dbReference>
<gene>
    <name evidence="6" type="ORF">H6A60_10695</name>
</gene>
<keyword evidence="7" id="KW-1185">Reference proteome</keyword>
<evidence type="ECO:0000256" key="2">
    <source>
        <dbReference type="ARBA" id="ARBA00022840"/>
    </source>
</evidence>
<dbReference type="InterPro" id="IPR018973">
    <property type="entry name" value="MZB"/>
</dbReference>
<dbReference type="Pfam" id="PF09369">
    <property type="entry name" value="MZB"/>
    <property type="match status" value="1"/>
</dbReference>
<evidence type="ECO:0000313" key="6">
    <source>
        <dbReference type="EMBL" id="MBM6704940.1"/>
    </source>
</evidence>
<dbReference type="GO" id="GO:0004386">
    <property type="term" value="F:helicase activity"/>
    <property type="evidence" value="ECO:0007669"/>
    <property type="project" value="UniProtKB-KW"/>
</dbReference>
<dbReference type="EMBL" id="JACJJC010000028">
    <property type="protein sequence ID" value="MBM6704940.1"/>
    <property type="molecule type" value="Genomic_DNA"/>
</dbReference>
<evidence type="ECO:0000259" key="4">
    <source>
        <dbReference type="PROSITE" id="PS51192"/>
    </source>
</evidence>
<dbReference type="PROSITE" id="PS51194">
    <property type="entry name" value="HELICASE_CTER"/>
    <property type="match status" value="1"/>
</dbReference>
<proteinExistence type="predicted"/>
<evidence type="ECO:0000259" key="5">
    <source>
        <dbReference type="PROSITE" id="PS51194"/>
    </source>
</evidence>
<feature type="domain" description="Helicase C-terminal" evidence="5">
    <location>
        <begin position="1034"/>
        <end position="1201"/>
    </location>
</feature>
<reference evidence="6 7" key="1">
    <citation type="journal article" date="2021" name="Sci. Rep.">
        <title>The distribution of antibiotic resistance genes in chicken gut microbiota commensals.</title>
        <authorList>
            <person name="Juricova H."/>
            <person name="Matiasovicova J."/>
            <person name="Kubasova T."/>
            <person name="Cejkova D."/>
            <person name="Rychlik I."/>
        </authorList>
    </citation>
    <scope>NUCLEOTIDE SEQUENCE [LARGE SCALE GENOMIC DNA]</scope>
    <source>
        <strain evidence="6 7">An829</strain>
    </source>
</reference>
<dbReference type="InterPro" id="IPR027417">
    <property type="entry name" value="P-loop_NTPase"/>
</dbReference>
<feature type="domain" description="Helicase ATP-binding" evidence="4">
    <location>
        <begin position="95"/>
        <end position="298"/>
    </location>
</feature>
<sequence length="2265" mass="253331">MLPSLTERDIEEGLRSFIEREFPIATPAFVPGGKTVVEHYLDEKTNLIKGPWLEIRRPFRKTPTDMEKALPFLSGRWGIAKNWVPYEHQRKAFERLRYPTPKSTIVATGTGSGKTECFLLPMLDAVLQMKAAKIPGIKAIVIYPMNALASDQSKRFSSWCESIAAAGGPNLTVGLYVGSPGVRSKVMKGETCITDRETLQKNPPDILLTNYKMLDFLLLRREDRALWAGTTAQSLRYLVVDELHTFDGAQGTDLACLVRRLRDFLDLKEELTCIGTSATLGGDDGLAALKRYAADVFGADFTSDESVITEDRLTLQEYLDSFGPKHYVGRWPSLLQFRSLKDLNHAAAPERFLSEAYRCWFGNFLPLSAAGQSSWAQAAFKLGEELPHLEAFQRLMSEEDSLIHIDELAERWRRGIEALKAYTHADMVLLIRSLVALVSMARLPGPTGKPVPFLTVRVQMWIRELTQMLATVSIPPKLIAGADLDETKVKALPIVTCRSCNATAWGAFVSQSKLSMSAQNFYQAWFAGKPEACLLYPLTDREFKERRDKLSRELRFLNVKDESLEWISPDQSVKGVLSQTAPDEKGTVHRIIVRCPDLTEEVKNEAGRYVRLSRKCPWCGAENAMRIFGARSATLSSALFGHLNSSAANDDHKLILFSDSVQDAAHRAGFIEARNYLYSVRQAIAGFIRDPSTKDMPFDYFLSGITTFWKDQIGGTDELRRSLYPGVSKRADDIATARFVATFAPLDMYWRRAWRDFEEKAAALWRSPSDGGFVEKVSTDEDRYRFVPTLTEATQEGVTRTEWGRFADNVMGRLRWSAFMELTARIRSGRTVELAGIGSISPMSDLVIAAASMLRESLAESIGRLRDVSVEQFVIFITGFLMQQKTRGDFDLRGIQGLEDFARYVETGDDYIFNRSLTLPTFGGNFRPPAPLVLMPLRSQKQRFFDCVLPKNASAETWYTVWATKNFGAELDIAAAYDEIYAKLLQALEKAELVKTVWMTGKENACVYLLNPQTWLVKRHLKKAVCPICGRWHVIEDSEDAIHAWKNMPCLSKDCIGDHHDIYDYAEEETLYRGVPVHASAREHTANVEGTERGKIERSFIHGKEPWDVNMLSATPTLEMGIDIGDLSSVLLGSMPPKQANYLQRIGRAGRRDGNALAMTVCGPNAHAQYFWADPEKMLAGAVEPPGVFLHAMAVLERQLFALALARWLSDNPNAVIPPKIKEVLDAVSTDAGEAYSAESFPKGFLDYVSDRADMLVADFHRLFLPNGDPNAGRYFTTEELARLRDYLLGRAAAGQSSLRDRLLGKLRALSHQKESYNRRKQDYANALKRKQREPASEARDNDIEELKANISALSALIAEEFADKNTLNLLTDEGLLPNYAFPEEGITIDGIVIKVRGRDSLVAADNAQYAGKAGAKKNRGEYKRLTFQRPASSGLFEVAPENKFFVNEYVLHIDQVDLADDGVKKWRFCPACQFSALESLVEDSSCCPRCGSVGWADASQRKDVLQLRTVYAYADLRRDRIDDSNESRRTETQSKKLLIEIEPDAERRAFVLDDAGGFGFEYVSKATLRDFNFDRVAAADGSSIEVAGDKLPASGFTVCACCGRVKQRERKQNENEKKVREQHDLNCKYRNTPEKAEWIDGLMLYREFQSEALRLRVPVGLAFSGYHPSVATESLSAALRLGLKRYFHGSVDHLRIVSVTEPEGQMRQSYIVVYDTVPGGTGYLKELMADPQNLLGVFRTALDVMMDCDCADDPEADGCYKCVYQHRDAAVRSKISKRCAIEVLTNLLGSASTLKAGRIDTNAERDFDSELEAAFIRAVGASPLAAEMKHCQESGGLGYWVLKMHSGRVWRVDPQVDFSGDCPSRPDFLFRPWKEADRKPELEMAVFTDGWQFHAGIVKEDCAKRQSILNAGHRVWTIMWDDLPQEDKHRKQAQAETLLERPLTGGVYKLIKGGYEKRSTLLSQRSGATFPSIETLLEDWTGEKTNLDRLLLWLSDPEAAVCAANALLFVQSMSTVFDKSGKQRRPFVLPEELSDALEPDLPVQMRHFSSAEGNSEGWTAVRNTNSSWRTAFFIDADYFATRRLEGAHSRDAESLRKFWANVNMAVLGNGALLLPEPFRPGAADFASLEHQPWARALLKLAEQPVRWPMMQPTLVGEEASSAGSDDLGWTDSRDLLPEDLLPLADALEAAGIAVDPENVGVEHADRTSGKIDCVFELYWPAAKLAVSLDCEEAEIDGITVLNGANPVEELAQQIADAIKQSQTK</sequence>
<dbReference type="PROSITE" id="PS51192">
    <property type="entry name" value="HELICASE_ATP_BIND_1"/>
    <property type="match status" value="1"/>
</dbReference>
<dbReference type="Pfam" id="PF00271">
    <property type="entry name" value="Helicase_C"/>
    <property type="match status" value="1"/>
</dbReference>
<dbReference type="SUPFAM" id="SSF52540">
    <property type="entry name" value="P-loop containing nucleoside triphosphate hydrolases"/>
    <property type="match status" value="2"/>
</dbReference>
<keyword evidence="1" id="KW-0547">Nucleotide-binding</keyword>
<keyword evidence="6" id="KW-0378">Hydrolase</keyword>
<dbReference type="SMART" id="SM00487">
    <property type="entry name" value="DEXDc"/>
    <property type="match status" value="1"/>
</dbReference>
<accession>A0ABS2DUA7</accession>
<dbReference type="RefSeq" id="WP_205104464.1">
    <property type="nucleotide sequence ID" value="NZ_JACJJC010000028.1"/>
</dbReference>
<dbReference type="Pfam" id="PF00270">
    <property type="entry name" value="DEAD"/>
    <property type="match status" value="1"/>
</dbReference>
<protein>
    <submittedName>
        <fullName evidence="6">DEAD/DEAH box helicase</fullName>
    </submittedName>
</protein>
<organism evidence="6 7">
    <name type="scientific">Sutterella massiliensis</name>
    <dbReference type="NCBI Taxonomy" id="1816689"/>
    <lineage>
        <taxon>Bacteria</taxon>
        <taxon>Pseudomonadati</taxon>
        <taxon>Pseudomonadota</taxon>
        <taxon>Betaproteobacteria</taxon>
        <taxon>Burkholderiales</taxon>
        <taxon>Sutterellaceae</taxon>
        <taxon>Sutterella</taxon>
    </lineage>
</organism>
<dbReference type="PANTHER" id="PTHR47957:SF3">
    <property type="entry name" value="ATP-DEPENDENT HELICASE HRQ1"/>
    <property type="match status" value="1"/>
</dbReference>
<evidence type="ECO:0000256" key="1">
    <source>
        <dbReference type="ARBA" id="ARBA00022741"/>
    </source>
</evidence>
<evidence type="ECO:0000256" key="3">
    <source>
        <dbReference type="SAM" id="Coils"/>
    </source>
</evidence>
<dbReference type="InterPro" id="IPR001650">
    <property type="entry name" value="Helicase_C-like"/>
</dbReference>
<dbReference type="Proteomes" id="UP000715095">
    <property type="component" value="Unassembled WGS sequence"/>
</dbReference>
<evidence type="ECO:0000313" key="7">
    <source>
        <dbReference type="Proteomes" id="UP000715095"/>
    </source>
</evidence>
<dbReference type="SMART" id="SM00490">
    <property type="entry name" value="HELICc"/>
    <property type="match status" value="1"/>
</dbReference>